<dbReference type="InterPro" id="IPR001611">
    <property type="entry name" value="Leu-rich_rpt"/>
</dbReference>
<dbReference type="InterPro" id="IPR050576">
    <property type="entry name" value="Cilia_flagella_integrity"/>
</dbReference>
<keyword evidence="9" id="KW-0175">Coiled coil</keyword>
<evidence type="ECO:0000313" key="13">
    <source>
        <dbReference type="RefSeq" id="XP_008469731.1"/>
    </source>
</evidence>
<comment type="function">
    <text evidence="1">Cilium-specific protein required for cilia structures.</text>
</comment>
<organism evidence="11 12">
    <name type="scientific">Diaphorina citri</name>
    <name type="common">Asian citrus psyllid</name>
    <dbReference type="NCBI Taxonomy" id="121845"/>
    <lineage>
        <taxon>Eukaryota</taxon>
        <taxon>Metazoa</taxon>
        <taxon>Ecdysozoa</taxon>
        <taxon>Arthropoda</taxon>
        <taxon>Hexapoda</taxon>
        <taxon>Insecta</taxon>
        <taxon>Pterygota</taxon>
        <taxon>Neoptera</taxon>
        <taxon>Paraneoptera</taxon>
        <taxon>Hemiptera</taxon>
        <taxon>Sternorrhyncha</taxon>
        <taxon>Psylloidea</taxon>
        <taxon>Psyllidae</taxon>
        <taxon>Diaphorininae</taxon>
        <taxon>Diaphorina</taxon>
    </lineage>
</organism>
<evidence type="ECO:0000256" key="6">
    <source>
        <dbReference type="ARBA" id="ARBA00023069"/>
    </source>
</evidence>
<dbReference type="FunFam" id="3.80.10.10:FF:000166">
    <property type="entry name" value="Dynein assembly factor 1, axonemal"/>
    <property type="match status" value="1"/>
</dbReference>
<dbReference type="GO" id="GO:0070840">
    <property type="term" value="F:dynein complex binding"/>
    <property type="evidence" value="ECO:0007669"/>
    <property type="project" value="TreeGrafter"/>
</dbReference>
<comment type="subcellular location">
    <subcellularLocation>
        <location evidence="2">Cell projection</location>
        <location evidence="2">Cilium</location>
    </subcellularLocation>
</comment>
<dbReference type="SMART" id="SM00365">
    <property type="entry name" value="LRR_SD22"/>
    <property type="match status" value="4"/>
</dbReference>
<accession>A0A1S3CXA4</accession>
<dbReference type="PROSITE" id="PS51450">
    <property type="entry name" value="LRR"/>
    <property type="match status" value="3"/>
</dbReference>
<sequence length="941" mass="108165">MYSASIWTDKHDERIKAEARLYDRIHAKEIDLNPRMTKASLRKICKDNKLYLTPSLNDVLYLHFKGYTVIENLEEYTGLKCLWLENNGISKIENLDAQTEMRSIYMHHNLVKVMENLSHMQLLDTINLSHNFIEKIENLSCLPVLRTLHLSHNRLKTIEDIEHLKDCPLLSIVDVSHNQIEDEEVIEVFGAMPELRVLTLSHNPCVGKIKNYRRMFINLCVNLRHLDDYPVFDKDRKCAEAWFVGGTEAEKETRERLNKAEQDKIRESVNAILNLRRTRYRAEEENERNLEREQRRAAGLYESFDSDRSSSVSSNPSAPEGRQEEVEAVEYDNDTTTTDEDDSEIEEKSDRESDANTKEMDINELENWKSDENTEVSEDAAVCCPEIILDARIETRISGVMPDLIKSEDFEENEPQKQDAEEYNNGTESNNGKELEKPTCPQELKAGNDNDTNSKCGSPVNVRNSTFHDINLNDSNGNCEVLQQEDEKVQICNNQNTDLDIEAIAKSLEKNNRETPEVIEKVETFATSELNISSHFIEDLDEVTTQNEMISNELLDGDDELEKKWALLDDEISGENILNICQGESQEMNKEINQKHQMNLHGKYAPFNIPKILIEEITDNKSSVPQVKQFTNEKLFHDDNENLLRVFSITDCIKLNSLSTFTQEDKNGKKSDDPLAEGANVQEEIVTKVDNELNLSQIVEHDPAVKIGNLPSDDPVEENFSKTEFLGTLSLMKIQGTNFEDSLLSNENKVGEILHSNSVIERDVRKLKEFLLTSESDSEDLLSLRNKRKENKFVEKNVAELKKDIKEMEESIMQEKINFDLNIKEIKDTLQRKLSDTTVDKNIKNVHFLQSKEIDIALNELSTDRPTKSYLSEGYDKLIKAHTEIEDTDDCISIIKNIEDDNVKMEDQKLHEGNKEKTKEEDEKVSLTTSLELQMADGDEN</sequence>
<keyword evidence="6" id="KW-0969">Cilium</keyword>
<dbReference type="GeneID" id="103507058"/>
<dbReference type="CTD" id="318856"/>
<keyword evidence="7" id="KW-0966">Cell projection</keyword>
<evidence type="ECO:0000256" key="8">
    <source>
        <dbReference type="ARBA" id="ARBA00024433"/>
    </source>
</evidence>
<evidence type="ECO:0000313" key="11">
    <source>
        <dbReference type="Proteomes" id="UP000079169"/>
    </source>
</evidence>
<keyword evidence="5" id="KW-0677">Repeat</keyword>
<dbReference type="Gene3D" id="3.80.10.10">
    <property type="entry name" value="Ribonuclease Inhibitor"/>
    <property type="match status" value="2"/>
</dbReference>
<proteinExistence type="inferred from homology"/>
<dbReference type="KEGG" id="dci:103507058"/>
<dbReference type="PaxDb" id="121845-A0A1S3CXA4"/>
<evidence type="ECO:0000256" key="5">
    <source>
        <dbReference type="ARBA" id="ARBA00022737"/>
    </source>
</evidence>
<reference evidence="12 13" key="1">
    <citation type="submission" date="2025-04" db="UniProtKB">
        <authorList>
            <consortium name="RefSeq"/>
        </authorList>
    </citation>
    <scope>IDENTIFICATION</scope>
</reference>
<evidence type="ECO:0000256" key="7">
    <source>
        <dbReference type="ARBA" id="ARBA00023273"/>
    </source>
</evidence>
<dbReference type="SUPFAM" id="SSF52075">
    <property type="entry name" value="Outer arm dynein light chain 1"/>
    <property type="match status" value="1"/>
</dbReference>
<dbReference type="Pfam" id="PF14580">
    <property type="entry name" value="LRR_9"/>
    <property type="match status" value="1"/>
</dbReference>
<feature type="region of interest" description="Disordered" evidence="10">
    <location>
        <begin position="906"/>
        <end position="941"/>
    </location>
</feature>
<dbReference type="GO" id="GO:0035082">
    <property type="term" value="P:axoneme assembly"/>
    <property type="evidence" value="ECO:0007669"/>
    <property type="project" value="TreeGrafter"/>
</dbReference>
<gene>
    <name evidence="12 13" type="primary">LOC103507058</name>
</gene>
<feature type="compositionally biased region" description="Acidic residues" evidence="10">
    <location>
        <begin position="326"/>
        <end position="345"/>
    </location>
</feature>
<keyword evidence="4" id="KW-0433">Leucine-rich repeat</keyword>
<protein>
    <recommendedName>
        <fullName evidence="8">Dynein axonemal assembly factor 1 homolog</fullName>
    </recommendedName>
</protein>
<dbReference type="Proteomes" id="UP000079169">
    <property type="component" value="Unplaced"/>
</dbReference>
<dbReference type="STRING" id="121845.A0A1S3CXA4"/>
<dbReference type="InterPro" id="IPR032675">
    <property type="entry name" value="LRR_dom_sf"/>
</dbReference>
<keyword evidence="11" id="KW-1185">Reference proteome</keyword>
<evidence type="ECO:0000256" key="9">
    <source>
        <dbReference type="SAM" id="Coils"/>
    </source>
</evidence>
<feature type="compositionally biased region" description="Basic and acidic residues" evidence="10">
    <location>
        <begin position="346"/>
        <end position="372"/>
    </location>
</feature>
<feature type="compositionally biased region" description="Basic and acidic residues" evidence="10">
    <location>
        <begin position="906"/>
        <end position="925"/>
    </location>
</feature>
<feature type="region of interest" description="Disordered" evidence="10">
    <location>
        <begin position="300"/>
        <end position="373"/>
    </location>
</feature>
<comment type="similarity">
    <text evidence="3">Belongs to the DNAAF1 family.</text>
</comment>
<dbReference type="RefSeq" id="XP_008469723.1">
    <property type="nucleotide sequence ID" value="XM_008471501.3"/>
</dbReference>
<dbReference type="AlphaFoldDB" id="A0A1S3CXA4"/>
<feature type="coiled-coil region" evidence="9">
    <location>
        <begin position="784"/>
        <end position="818"/>
    </location>
</feature>
<dbReference type="PANTHER" id="PTHR45973:SF9">
    <property type="entry name" value="LEUCINE-RICH REPEAT-CONTAINING PROTEIN 46"/>
    <property type="match status" value="1"/>
</dbReference>
<evidence type="ECO:0000256" key="1">
    <source>
        <dbReference type="ARBA" id="ARBA00003843"/>
    </source>
</evidence>
<dbReference type="RefSeq" id="XP_008469731.1">
    <property type="nucleotide sequence ID" value="XM_008471509.3"/>
</dbReference>
<evidence type="ECO:0000313" key="12">
    <source>
        <dbReference type="RefSeq" id="XP_008469723.1"/>
    </source>
</evidence>
<dbReference type="GO" id="GO:0005930">
    <property type="term" value="C:axoneme"/>
    <property type="evidence" value="ECO:0007669"/>
    <property type="project" value="TreeGrafter"/>
</dbReference>
<feature type="region of interest" description="Disordered" evidence="10">
    <location>
        <begin position="408"/>
        <end position="455"/>
    </location>
</feature>
<evidence type="ECO:0000256" key="10">
    <source>
        <dbReference type="SAM" id="MobiDB-lite"/>
    </source>
</evidence>
<evidence type="ECO:0000256" key="4">
    <source>
        <dbReference type="ARBA" id="ARBA00022614"/>
    </source>
</evidence>
<evidence type="ECO:0000256" key="2">
    <source>
        <dbReference type="ARBA" id="ARBA00004138"/>
    </source>
</evidence>
<name>A0A1S3CXA4_DIACI</name>
<dbReference type="PANTHER" id="PTHR45973">
    <property type="entry name" value="PROTEIN PHOSPHATASE 1 REGULATORY SUBUNIT SDS22-RELATED"/>
    <property type="match status" value="1"/>
</dbReference>
<evidence type="ECO:0000256" key="3">
    <source>
        <dbReference type="ARBA" id="ARBA00006453"/>
    </source>
</evidence>